<name>A0A8J2WUN5_9STRA</name>
<feature type="non-terminal residue" evidence="2">
    <location>
        <position position="1"/>
    </location>
</feature>
<keyword evidence="3" id="KW-1185">Reference proteome</keyword>
<evidence type="ECO:0000313" key="3">
    <source>
        <dbReference type="Proteomes" id="UP000789595"/>
    </source>
</evidence>
<accession>A0A8J2WUN5</accession>
<dbReference type="AlphaFoldDB" id="A0A8J2WUN5"/>
<reference evidence="2" key="1">
    <citation type="submission" date="2021-11" db="EMBL/GenBank/DDBJ databases">
        <authorList>
            <consortium name="Genoscope - CEA"/>
            <person name="William W."/>
        </authorList>
    </citation>
    <scope>NUCLEOTIDE SEQUENCE</scope>
</reference>
<evidence type="ECO:0000313" key="2">
    <source>
        <dbReference type="EMBL" id="CAH0367974.1"/>
    </source>
</evidence>
<proteinExistence type="predicted"/>
<feature type="region of interest" description="Disordered" evidence="1">
    <location>
        <begin position="281"/>
        <end position="310"/>
    </location>
</feature>
<dbReference type="EMBL" id="CAKKNE010000002">
    <property type="protein sequence ID" value="CAH0367974.1"/>
    <property type="molecule type" value="Genomic_DNA"/>
</dbReference>
<evidence type="ECO:0000256" key="1">
    <source>
        <dbReference type="SAM" id="MobiDB-lite"/>
    </source>
</evidence>
<dbReference type="Proteomes" id="UP000789595">
    <property type="component" value="Unassembled WGS sequence"/>
</dbReference>
<sequence>QRRVLLLCSGDLAERWVGLKEEGEAAGEAGEGQRHRRRGRRRAVARRRLGARWGGLLVVAREAAAVVVARVVDVTDALQLDVGAGRDVPARCPRAALEEVSRRVLPFVDAVPGEDGEVDVVAREAAAVGVRPNVELVRRCGAGAHRERHDRLFPDIDFVPVSDGAVSCLVRLHVGLGAVGDGVQRCHVERRAFVDLRDVEVHGLGQRLYRHCVLRRVRQLHHPVPFVLRRGRRRDREEKEAAERHNACGTAALARVADVLAGGRQPRLRVAVATGAKALRGAATTRRRSHAIMPPRRRPLPYSRTSRASG</sequence>
<comment type="caution">
    <text evidence="2">The sequence shown here is derived from an EMBL/GenBank/DDBJ whole genome shotgun (WGS) entry which is preliminary data.</text>
</comment>
<feature type="compositionally biased region" description="Basic residues" evidence="1">
    <location>
        <begin position="285"/>
        <end position="299"/>
    </location>
</feature>
<gene>
    <name evidence="2" type="ORF">PECAL_2P10210</name>
</gene>
<organism evidence="2 3">
    <name type="scientific">Pelagomonas calceolata</name>
    <dbReference type="NCBI Taxonomy" id="35677"/>
    <lineage>
        <taxon>Eukaryota</taxon>
        <taxon>Sar</taxon>
        <taxon>Stramenopiles</taxon>
        <taxon>Ochrophyta</taxon>
        <taxon>Pelagophyceae</taxon>
        <taxon>Pelagomonadales</taxon>
        <taxon>Pelagomonadaceae</taxon>
        <taxon>Pelagomonas</taxon>
    </lineage>
</organism>
<protein>
    <submittedName>
        <fullName evidence="2">Uncharacterized protein</fullName>
    </submittedName>
</protein>